<dbReference type="Proteomes" id="UP001519460">
    <property type="component" value="Unassembled WGS sequence"/>
</dbReference>
<reference evidence="1 2" key="1">
    <citation type="journal article" date="2023" name="Sci. Data">
        <title>Genome assembly of the Korean intertidal mud-creeper Batillaria attramentaria.</title>
        <authorList>
            <person name="Patra A.K."/>
            <person name="Ho P.T."/>
            <person name="Jun S."/>
            <person name="Lee S.J."/>
            <person name="Kim Y."/>
            <person name="Won Y.J."/>
        </authorList>
    </citation>
    <scope>NUCLEOTIDE SEQUENCE [LARGE SCALE GENOMIC DNA]</scope>
    <source>
        <strain evidence="1">Wonlab-2016</strain>
    </source>
</reference>
<dbReference type="EMBL" id="JACVVK020000100">
    <property type="protein sequence ID" value="KAK7492718.1"/>
    <property type="molecule type" value="Genomic_DNA"/>
</dbReference>
<evidence type="ECO:0000313" key="1">
    <source>
        <dbReference type="EMBL" id="KAK7492718.1"/>
    </source>
</evidence>
<accession>A0ABD0L0B4</accession>
<name>A0ABD0L0B4_9CAEN</name>
<proteinExistence type="predicted"/>
<sequence>MGLVLLRTCISGFDKGINLFAVSFQHFPYDKVSSATSDSHKSSAHECDLPRHLSPVMDCPSDTASRDQHGGSTGRYQLTLAWGN</sequence>
<protein>
    <submittedName>
        <fullName evidence="1">Uncharacterized protein</fullName>
    </submittedName>
</protein>
<keyword evidence="2" id="KW-1185">Reference proteome</keyword>
<comment type="caution">
    <text evidence="1">The sequence shown here is derived from an EMBL/GenBank/DDBJ whole genome shotgun (WGS) entry which is preliminary data.</text>
</comment>
<organism evidence="1 2">
    <name type="scientific">Batillaria attramentaria</name>
    <dbReference type="NCBI Taxonomy" id="370345"/>
    <lineage>
        <taxon>Eukaryota</taxon>
        <taxon>Metazoa</taxon>
        <taxon>Spiralia</taxon>
        <taxon>Lophotrochozoa</taxon>
        <taxon>Mollusca</taxon>
        <taxon>Gastropoda</taxon>
        <taxon>Caenogastropoda</taxon>
        <taxon>Sorbeoconcha</taxon>
        <taxon>Cerithioidea</taxon>
        <taxon>Batillariidae</taxon>
        <taxon>Batillaria</taxon>
    </lineage>
</organism>
<dbReference type="AlphaFoldDB" id="A0ABD0L0B4"/>
<gene>
    <name evidence="1" type="ORF">BaRGS_00016023</name>
</gene>
<evidence type="ECO:0000313" key="2">
    <source>
        <dbReference type="Proteomes" id="UP001519460"/>
    </source>
</evidence>